<organism evidence="1 2">
    <name type="scientific">Funneliformis geosporum</name>
    <dbReference type="NCBI Taxonomy" id="1117311"/>
    <lineage>
        <taxon>Eukaryota</taxon>
        <taxon>Fungi</taxon>
        <taxon>Fungi incertae sedis</taxon>
        <taxon>Mucoromycota</taxon>
        <taxon>Glomeromycotina</taxon>
        <taxon>Glomeromycetes</taxon>
        <taxon>Glomerales</taxon>
        <taxon>Glomeraceae</taxon>
        <taxon>Funneliformis</taxon>
    </lineage>
</organism>
<keyword evidence="2" id="KW-1185">Reference proteome</keyword>
<dbReference type="Proteomes" id="UP001153678">
    <property type="component" value="Unassembled WGS sequence"/>
</dbReference>
<name>A0A9W4TB35_9GLOM</name>
<feature type="non-terminal residue" evidence="1">
    <location>
        <position position="57"/>
    </location>
</feature>
<comment type="caution">
    <text evidence="1">The sequence shown here is derived from an EMBL/GenBank/DDBJ whole genome shotgun (WGS) entry which is preliminary data.</text>
</comment>
<dbReference type="AlphaFoldDB" id="A0A9W4TB35"/>
<sequence>LNLTSKIIQNDWRLSKTITISQSSQSEPINKNDDRNFIYDNSYQPDDTIITNVTSSK</sequence>
<evidence type="ECO:0000313" key="2">
    <source>
        <dbReference type="Proteomes" id="UP001153678"/>
    </source>
</evidence>
<reference evidence="1" key="1">
    <citation type="submission" date="2022-08" db="EMBL/GenBank/DDBJ databases">
        <authorList>
            <person name="Kallberg Y."/>
            <person name="Tangrot J."/>
            <person name="Rosling A."/>
        </authorList>
    </citation>
    <scope>NUCLEOTIDE SEQUENCE</scope>
    <source>
        <strain evidence="1">Wild A</strain>
    </source>
</reference>
<feature type="non-terminal residue" evidence="1">
    <location>
        <position position="1"/>
    </location>
</feature>
<evidence type="ECO:0000313" key="1">
    <source>
        <dbReference type="EMBL" id="CAI2198437.1"/>
    </source>
</evidence>
<accession>A0A9W4TB35</accession>
<protein>
    <submittedName>
        <fullName evidence="1">640_t:CDS:1</fullName>
    </submittedName>
</protein>
<proteinExistence type="predicted"/>
<dbReference type="EMBL" id="CAMKVN010018653">
    <property type="protein sequence ID" value="CAI2198437.1"/>
    <property type="molecule type" value="Genomic_DNA"/>
</dbReference>
<gene>
    <name evidence="1" type="ORF">FWILDA_LOCUS18572</name>
</gene>